<evidence type="ECO:0000259" key="15">
    <source>
        <dbReference type="Pfam" id="PF12250"/>
    </source>
</evidence>
<keyword evidence="9 13" id="KW-1133">Transmembrane helix</keyword>
<dbReference type="GO" id="GO:0044038">
    <property type="term" value="P:cell wall macromolecule biosynthetic process"/>
    <property type="evidence" value="ECO:0007669"/>
    <property type="project" value="InterPro"/>
</dbReference>
<dbReference type="GO" id="GO:0005886">
    <property type="term" value="C:plasma membrane"/>
    <property type="evidence" value="ECO:0007669"/>
    <property type="project" value="UniProtKB-SubCell"/>
</dbReference>
<feature type="transmembrane region" description="Helical" evidence="13">
    <location>
        <begin position="432"/>
        <end position="458"/>
    </location>
</feature>
<keyword evidence="7" id="KW-0808">Transferase</keyword>
<feature type="transmembrane region" description="Helical" evidence="13">
    <location>
        <begin position="247"/>
        <end position="276"/>
    </location>
</feature>
<feature type="transmembrane region" description="Helical" evidence="13">
    <location>
        <begin position="29"/>
        <end position="49"/>
    </location>
</feature>
<feature type="transmembrane region" description="Helical" evidence="13">
    <location>
        <begin position="55"/>
        <end position="77"/>
    </location>
</feature>
<comment type="subcellular location">
    <subcellularLocation>
        <location evidence="1">Cell membrane</location>
        <topology evidence="1">Multi-pass membrane protein</topology>
    </subcellularLocation>
</comment>
<dbReference type="RefSeq" id="WP_173073604.1">
    <property type="nucleotide sequence ID" value="NZ_BAABJB010000026.1"/>
</dbReference>
<keyword evidence="10 13" id="KW-0472">Membrane</keyword>
<dbReference type="InterPro" id="IPR020959">
    <property type="entry name" value="ArabinofuranosylTrfase_AftA_C"/>
</dbReference>
<evidence type="ECO:0000259" key="14">
    <source>
        <dbReference type="Pfam" id="PF12249"/>
    </source>
</evidence>
<keyword evidence="8 13" id="KW-0812">Transmembrane</keyword>
<evidence type="ECO:0000256" key="5">
    <source>
        <dbReference type="ARBA" id="ARBA00020482"/>
    </source>
</evidence>
<dbReference type="AlphaFoldDB" id="A0A6V8KP09"/>
<evidence type="ECO:0000256" key="3">
    <source>
        <dbReference type="ARBA" id="ARBA00009655"/>
    </source>
</evidence>
<dbReference type="Proteomes" id="UP000482960">
    <property type="component" value="Unassembled WGS sequence"/>
</dbReference>
<dbReference type="GO" id="GO:0045227">
    <property type="term" value="P:capsule polysaccharide biosynthetic process"/>
    <property type="evidence" value="ECO:0007669"/>
    <property type="project" value="UniProtKB-UniPathway"/>
</dbReference>
<reference evidence="16 17" key="2">
    <citation type="submission" date="2020-03" db="EMBL/GenBank/DDBJ databases">
        <authorList>
            <person name="Ichikawa N."/>
            <person name="Kimura A."/>
            <person name="Kitahashi Y."/>
            <person name="Uohara A."/>
        </authorList>
    </citation>
    <scope>NUCLEOTIDE SEQUENCE [LARGE SCALE GENOMIC DNA]</scope>
    <source>
        <strain evidence="16 17">NBRC 108638</strain>
    </source>
</reference>
<feature type="transmembrane region" description="Helical" evidence="13">
    <location>
        <begin position="215"/>
        <end position="235"/>
    </location>
</feature>
<dbReference type="Pfam" id="PF12249">
    <property type="entry name" value="AftA_C"/>
    <property type="match status" value="1"/>
</dbReference>
<evidence type="ECO:0000256" key="4">
    <source>
        <dbReference type="ARBA" id="ARBA00012037"/>
    </source>
</evidence>
<feature type="transmembrane region" description="Helical" evidence="13">
    <location>
        <begin position="368"/>
        <end position="388"/>
    </location>
</feature>
<evidence type="ECO:0000256" key="6">
    <source>
        <dbReference type="ARBA" id="ARBA00022475"/>
    </source>
</evidence>
<feature type="transmembrane region" description="Helical" evidence="13">
    <location>
        <begin position="176"/>
        <end position="194"/>
    </location>
</feature>
<protein>
    <recommendedName>
        <fullName evidence="5">Galactan 5-O-arabinofuranosyltransferase</fullName>
        <ecNumber evidence="4">2.4.2.46</ecNumber>
    </recommendedName>
    <alternativeName>
        <fullName evidence="11">Arabinofuranosyltransferase AftA</fullName>
    </alternativeName>
</protein>
<organism evidence="16 17">
    <name type="scientific">Phytohabitans rumicis</name>
    <dbReference type="NCBI Taxonomy" id="1076125"/>
    <lineage>
        <taxon>Bacteria</taxon>
        <taxon>Bacillati</taxon>
        <taxon>Actinomycetota</taxon>
        <taxon>Actinomycetes</taxon>
        <taxon>Micromonosporales</taxon>
        <taxon>Micromonosporaceae</taxon>
    </lineage>
</organism>
<gene>
    <name evidence="16" type="ORF">Prum_005340</name>
</gene>
<sequence length="621" mass="67763">MALAAEVVEPAARGRWDWLRRVAVSARPAAFAGVVFCVVVGAVAALPSGDPLDGFFRYSLELVVLITVLVGAGLVWWAHRRGWTWDADVIPALFGGVASFSLLGMLKGTPWGPNGLQGDATFRTESVTRFADGWQLADFTYHGLPAFYAPAYFWLLGRTADLGGIEPWHMIKYGNVAAAMAVPLVAYLLWRWIVPPRVAALLAGVPLVVENFYEPYAWITLAAFIPWWLAAVHGLTRPQLRPPRPVVLGLIGAVLFMTYYYFFFIAAIALVCYLVVGRRTGCVDRRRLGRIALVLGVAATGSAVFWLPLGVSILRARESESLANRWFWDQAGIPELPFIEPTVKGGLCLLGLAFLALTARIEPLSRALLVFLAAAYAWYVIGLPAALLGMPLLTFRGLPLIPLILVTAGVLALGRLVTLAPKLLSPAHVRPLTALLAVLLGLFAARGFTVAVATSPYIPQAHSQPLPDGQLPPYHSAKSKPADVPTASIRDAIEARYTGSGNPVVVSERFDVLSLYPYHGFVQPNAHYSHPAGEFHARIAFLDRLAAASPREFARLSAQNRFDRIDAFVLTDNGDTLHFTYRDDAFPSGLKYRSVRFPRTAFDPSSFDLTDLGSVVVVVRR</sequence>
<comment type="catalytic activity">
    <reaction evidence="12">
        <text>Adds an alpha-D-arabinofuranosyl group from trans,octacis-decaprenylphospho-beta-D-arabinofuranose at the 5-O-position of the eighth, tenth and twelfth galactofuranose unit of the galactofuranan chain of [beta-D-galactofuranosyl-(1-&gt;5)-beta-D-galactofuranosyl-(1-&gt;6)]14-beta-D-galactofuranosyl-(1-&gt;5)-beta-D-galactofuranosyl-(1-&gt;4)-alpha-L-rhamnopyranosyl-(1-&gt;3)-N-acetyl-alpha-D-glucosaminyl-diphospho-trans,octacis-decaprenol.</text>
        <dbReference type="EC" id="2.4.2.46"/>
    </reaction>
</comment>
<feature type="transmembrane region" description="Helical" evidence="13">
    <location>
        <begin position="89"/>
        <end position="106"/>
    </location>
</feature>
<keyword evidence="17" id="KW-1185">Reference proteome</keyword>
<name>A0A6V8KP09_9ACTN</name>
<dbReference type="EC" id="2.4.2.46" evidence="4"/>
<dbReference type="GO" id="GO:0016757">
    <property type="term" value="F:glycosyltransferase activity"/>
    <property type="evidence" value="ECO:0007669"/>
    <property type="project" value="InterPro"/>
</dbReference>
<evidence type="ECO:0000256" key="11">
    <source>
        <dbReference type="ARBA" id="ARBA00033184"/>
    </source>
</evidence>
<evidence type="ECO:0000256" key="8">
    <source>
        <dbReference type="ARBA" id="ARBA00022692"/>
    </source>
</evidence>
<evidence type="ECO:0000256" key="13">
    <source>
        <dbReference type="SAM" id="Phobius"/>
    </source>
</evidence>
<feature type="transmembrane region" description="Helical" evidence="13">
    <location>
        <begin position="400"/>
        <end position="420"/>
    </location>
</feature>
<evidence type="ECO:0000256" key="2">
    <source>
        <dbReference type="ARBA" id="ARBA00004776"/>
    </source>
</evidence>
<accession>A0A6V8KP09</accession>
<evidence type="ECO:0000256" key="9">
    <source>
        <dbReference type="ARBA" id="ARBA00022989"/>
    </source>
</evidence>
<comment type="caution">
    <text evidence="16">The sequence shown here is derived from an EMBL/GenBank/DDBJ whole genome shotgun (WGS) entry which is preliminary data.</text>
</comment>
<proteinExistence type="inferred from homology"/>
<evidence type="ECO:0000256" key="7">
    <source>
        <dbReference type="ARBA" id="ARBA00022679"/>
    </source>
</evidence>
<evidence type="ECO:0000313" key="17">
    <source>
        <dbReference type="Proteomes" id="UP000482960"/>
    </source>
</evidence>
<evidence type="ECO:0000256" key="12">
    <source>
        <dbReference type="ARBA" id="ARBA00034030"/>
    </source>
</evidence>
<evidence type="ECO:0000313" key="16">
    <source>
        <dbReference type="EMBL" id="GFJ86892.1"/>
    </source>
</evidence>
<feature type="transmembrane region" description="Helical" evidence="13">
    <location>
        <begin position="288"/>
        <end position="309"/>
    </location>
</feature>
<dbReference type="InterPro" id="IPR020963">
    <property type="entry name" value="ArabinofuranosylTrfase_AftA_N"/>
</dbReference>
<keyword evidence="6" id="KW-1003">Cell membrane</keyword>
<dbReference type="Pfam" id="PF12250">
    <property type="entry name" value="AftA_N"/>
    <property type="match status" value="1"/>
</dbReference>
<evidence type="ECO:0000256" key="1">
    <source>
        <dbReference type="ARBA" id="ARBA00004651"/>
    </source>
</evidence>
<reference evidence="16 17" key="1">
    <citation type="submission" date="2020-03" db="EMBL/GenBank/DDBJ databases">
        <title>Whole genome shotgun sequence of Phytohabitans rumicis NBRC 108638.</title>
        <authorList>
            <person name="Komaki H."/>
            <person name="Tamura T."/>
        </authorList>
    </citation>
    <scope>NUCLEOTIDE SEQUENCE [LARGE SCALE GENOMIC DNA]</scope>
    <source>
        <strain evidence="16 17">NBRC 108638</strain>
    </source>
</reference>
<feature type="domain" description="Arabinofuranosyltransferase AftA N-terminal" evidence="15">
    <location>
        <begin position="65"/>
        <end position="439"/>
    </location>
</feature>
<evidence type="ECO:0000256" key="10">
    <source>
        <dbReference type="ARBA" id="ARBA00023136"/>
    </source>
</evidence>
<dbReference type="UniPathway" id="UPA00963"/>
<feature type="domain" description="Arabinofuranosyltransferase AftA C-terminal" evidence="14">
    <location>
        <begin position="487"/>
        <end position="620"/>
    </location>
</feature>
<dbReference type="EMBL" id="BLPG01000001">
    <property type="protein sequence ID" value="GFJ86892.1"/>
    <property type="molecule type" value="Genomic_DNA"/>
</dbReference>
<comment type="pathway">
    <text evidence="2">Cell wall biogenesis; cell wall polysaccharide biosynthesis.</text>
</comment>
<comment type="similarity">
    <text evidence="3">Belongs to the glycosyltransferase 85 family.</text>
</comment>